<evidence type="ECO:0000313" key="1">
    <source>
        <dbReference type="EMBL" id="MFC6169025.1"/>
    </source>
</evidence>
<proteinExistence type="predicted"/>
<reference evidence="2" key="1">
    <citation type="journal article" date="2019" name="Int. J. Syst. Evol. Microbiol.">
        <title>The Global Catalogue of Microorganisms (GCM) 10K type strain sequencing project: providing services to taxonomists for standard genome sequencing and annotation.</title>
        <authorList>
            <consortium name="The Broad Institute Genomics Platform"/>
            <consortium name="The Broad Institute Genome Sequencing Center for Infectious Disease"/>
            <person name="Wu L."/>
            <person name="Ma J."/>
        </authorList>
    </citation>
    <scope>NUCLEOTIDE SEQUENCE [LARGE SCALE GENOMIC DNA]</scope>
    <source>
        <strain evidence="2">CCM 8904</strain>
    </source>
</reference>
<name>A0ABW1RCW1_9LACO</name>
<keyword evidence="2" id="KW-1185">Reference proteome</keyword>
<dbReference type="EMBL" id="JBHSSL010000003">
    <property type="protein sequence ID" value="MFC6169025.1"/>
    <property type="molecule type" value="Genomic_DNA"/>
</dbReference>
<evidence type="ECO:0000313" key="2">
    <source>
        <dbReference type="Proteomes" id="UP001596289"/>
    </source>
</evidence>
<accession>A0ABW1RCW1</accession>
<dbReference type="Proteomes" id="UP001596289">
    <property type="component" value="Unassembled WGS sequence"/>
</dbReference>
<protein>
    <submittedName>
        <fullName evidence="1">Bacteriocin immunity protein</fullName>
    </submittedName>
</protein>
<sequence length="89" mass="10306">MMTKQVKVQQLELLTKWALADPAINTDVELVTLLREIQVAAVKGQLFYDDRQQFQPLVSRYTRQHQMRTPTVLTKLLALVRTPRAWSGL</sequence>
<gene>
    <name evidence="1" type="ORF">ACFQGP_00285</name>
</gene>
<dbReference type="RefSeq" id="WP_125553850.1">
    <property type="nucleotide sequence ID" value="NZ_JBHSSL010000003.1"/>
</dbReference>
<comment type="caution">
    <text evidence="1">The sequence shown here is derived from an EMBL/GenBank/DDBJ whole genome shotgun (WGS) entry which is preliminary data.</text>
</comment>
<organism evidence="1 2">
    <name type="scientific">Loigolactobacillus jiayinensis</name>
    <dbReference type="NCBI Taxonomy" id="2486016"/>
    <lineage>
        <taxon>Bacteria</taxon>
        <taxon>Bacillati</taxon>
        <taxon>Bacillota</taxon>
        <taxon>Bacilli</taxon>
        <taxon>Lactobacillales</taxon>
        <taxon>Lactobacillaceae</taxon>
        <taxon>Loigolactobacillus</taxon>
    </lineage>
</organism>
<dbReference type="SUPFAM" id="SSF109797">
    <property type="entry name" value="Bacteriocin immunity protein-like"/>
    <property type="match status" value="1"/>
</dbReference>